<name>A0A0F3GLW3_9BACT</name>
<evidence type="ECO:0000256" key="5">
    <source>
        <dbReference type="SAM" id="Phobius"/>
    </source>
</evidence>
<organism evidence="7 8">
    <name type="scientific">Candidatus Magnetobacterium bavaricum</name>
    <dbReference type="NCBI Taxonomy" id="29290"/>
    <lineage>
        <taxon>Bacteria</taxon>
        <taxon>Pseudomonadati</taxon>
        <taxon>Nitrospirota</taxon>
        <taxon>Thermodesulfovibrionia</taxon>
        <taxon>Thermodesulfovibrionales</taxon>
        <taxon>Candidatus Magnetobacteriaceae</taxon>
        <taxon>Candidatus Magnetobacterium</taxon>
    </lineage>
</organism>
<gene>
    <name evidence="7" type="ORF">MBAV_004898</name>
</gene>
<reference evidence="7 8" key="1">
    <citation type="submission" date="2015-02" db="EMBL/GenBank/DDBJ databases">
        <title>Single-cell genomics of uncultivated deep-branching MTB reveals a conserved set of magnetosome genes.</title>
        <authorList>
            <person name="Kolinko S."/>
            <person name="Richter M."/>
            <person name="Glockner F.O."/>
            <person name="Brachmann A."/>
            <person name="Schuler D."/>
        </authorList>
    </citation>
    <scope>NUCLEOTIDE SEQUENCE [LARGE SCALE GENOMIC DNA]</scope>
    <source>
        <strain evidence="7">TM-1</strain>
    </source>
</reference>
<keyword evidence="4 5" id="KW-0472">Membrane</keyword>
<dbReference type="Proteomes" id="UP000033423">
    <property type="component" value="Unassembled WGS sequence"/>
</dbReference>
<keyword evidence="8" id="KW-1185">Reference proteome</keyword>
<proteinExistence type="predicted"/>
<comment type="caution">
    <text evidence="7">The sequence shown here is derived from an EMBL/GenBank/DDBJ whole genome shotgun (WGS) entry which is preliminary data.</text>
</comment>
<dbReference type="AlphaFoldDB" id="A0A0F3GLW3"/>
<feature type="transmembrane region" description="Helical" evidence="5">
    <location>
        <begin position="100"/>
        <end position="123"/>
    </location>
</feature>
<accession>A0A0F3GLW3</accession>
<keyword evidence="3 5" id="KW-1133">Transmembrane helix</keyword>
<protein>
    <submittedName>
        <fullName evidence="7">Protein containing DUF1232</fullName>
    </submittedName>
</protein>
<comment type="subcellular location">
    <subcellularLocation>
        <location evidence="1">Endomembrane system</location>
        <topology evidence="1">Multi-pass membrane protein</topology>
    </subcellularLocation>
</comment>
<evidence type="ECO:0000256" key="3">
    <source>
        <dbReference type="ARBA" id="ARBA00022989"/>
    </source>
</evidence>
<feature type="domain" description="DUF1232" evidence="6">
    <location>
        <begin position="43"/>
        <end position="75"/>
    </location>
</feature>
<evidence type="ECO:0000313" key="8">
    <source>
        <dbReference type="Proteomes" id="UP000033423"/>
    </source>
</evidence>
<evidence type="ECO:0000313" key="7">
    <source>
        <dbReference type="EMBL" id="KJU82905.1"/>
    </source>
</evidence>
<dbReference type="InterPro" id="IPR010652">
    <property type="entry name" value="DUF1232"/>
</dbReference>
<evidence type="ECO:0000256" key="1">
    <source>
        <dbReference type="ARBA" id="ARBA00004127"/>
    </source>
</evidence>
<dbReference type="EMBL" id="LACI01002121">
    <property type="protein sequence ID" value="KJU82905.1"/>
    <property type="molecule type" value="Genomic_DNA"/>
</dbReference>
<evidence type="ECO:0000256" key="4">
    <source>
        <dbReference type="ARBA" id="ARBA00023136"/>
    </source>
</evidence>
<evidence type="ECO:0000256" key="2">
    <source>
        <dbReference type="ARBA" id="ARBA00022692"/>
    </source>
</evidence>
<evidence type="ECO:0000259" key="6">
    <source>
        <dbReference type="Pfam" id="PF06803"/>
    </source>
</evidence>
<dbReference type="Pfam" id="PF06803">
    <property type="entry name" value="DUF1232"/>
    <property type="match status" value="1"/>
</dbReference>
<keyword evidence="2 5" id="KW-0812">Transmembrane</keyword>
<dbReference type="GO" id="GO:0012505">
    <property type="term" value="C:endomembrane system"/>
    <property type="evidence" value="ECO:0007669"/>
    <property type="project" value="UniProtKB-SubCell"/>
</dbReference>
<sequence length="128" mass="13732">MKLLSGTLKELRGRLLKKDAKGHQYAGKPADKATVKSLKLPLLLMLLTLVYDVSPVDIIPDVPIVGWIDDFFVTAAAALNVLHALVGAQNSALAMLVGILKWMVIFVGVIAVCLVLISMLGIIKLITS</sequence>